<sequence>LTPGSTRRPYPPATQCSYTIELPEGYVDQALSIQSNLFDIAADDFVYEGSTMGRALHNGSGFNNDRQPPSQLVTRLGRAQVVLQTNPFTQAMGFNLTFSLNCPALKTPPLVSLSTKASTYGTKLSTVRQYLKLLMALRCQRPTFPLVVSSSILATKDLSFLVVAPLKKFAVVWMAIGQMYQIVEV</sequence>
<protein>
    <submittedName>
        <fullName evidence="5">CUB domain-containing protein</fullName>
    </submittedName>
</protein>
<accession>A0A0K0CZX3</accession>
<reference evidence="4" key="1">
    <citation type="submission" date="2012-09" db="EMBL/GenBank/DDBJ databases">
        <authorList>
            <person name="Martin A.A."/>
        </authorList>
    </citation>
    <scope>NUCLEOTIDE SEQUENCE</scope>
</reference>
<dbReference type="InterPro" id="IPR000859">
    <property type="entry name" value="CUB_dom"/>
</dbReference>
<feature type="domain" description="CUB" evidence="3">
    <location>
        <begin position="1"/>
        <end position="101"/>
    </location>
</feature>
<dbReference type="AlphaFoldDB" id="A0A0K0CZX3"/>
<dbReference type="InterPro" id="IPR035914">
    <property type="entry name" value="Sperma_CUB_dom_sf"/>
</dbReference>
<dbReference type="Gene3D" id="2.60.120.290">
    <property type="entry name" value="Spermadhesin, CUB domain"/>
    <property type="match status" value="1"/>
</dbReference>
<evidence type="ECO:0000313" key="5">
    <source>
        <dbReference type="WBParaSite" id="ACAC_0000332401-mRNA-1"/>
    </source>
</evidence>
<proteinExistence type="predicted"/>
<dbReference type="SUPFAM" id="SSF49854">
    <property type="entry name" value="Spermadhesin, CUB domain"/>
    <property type="match status" value="1"/>
</dbReference>
<dbReference type="WBParaSite" id="ACAC_0000332401-mRNA-1">
    <property type="protein sequence ID" value="ACAC_0000332401-mRNA-1"/>
    <property type="gene ID" value="ACAC_0000332401"/>
</dbReference>
<dbReference type="STRING" id="6313.A0A0K0CZX3"/>
<organism evidence="4 5">
    <name type="scientific">Angiostrongylus cantonensis</name>
    <name type="common">Rat lungworm</name>
    <dbReference type="NCBI Taxonomy" id="6313"/>
    <lineage>
        <taxon>Eukaryota</taxon>
        <taxon>Metazoa</taxon>
        <taxon>Ecdysozoa</taxon>
        <taxon>Nematoda</taxon>
        <taxon>Chromadorea</taxon>
        <taxon>Rhabditida</taxon>
        <taxon>Rhabditina</taxon>
        <taxon>Rhabditomorpha</taxon>
        <taxon>Strongyloidea</taxon>
        <taxon>Metastrongylidae</taxon>
        <taxon>Angiostrongylus</taxon>
    </lineage>
</organism>
<dbReference type="Proteomes" id="UP000035642">
    <property type="component" value="Unassembled WGS sequence"/>
</dbReference>
<keyword evidence="4" id="KW-1185">Reference proteome</keyword>
<keyword evidence="1" id="KW-1015">Disulfide bond</keyword>
<reference evidence="5" key="2">
    <citation type="submission" date="2017-02" db="UniProtKB">
        <authorList>
            <consortium name="WormBaseParasite"/>
        </authorList>
    </citation>
    <scope>IDENTIFICATION</scope>
</reference>
<dbReference type="PROSITE" id="PS01180">
    <property type="entry name" value="CUB"/>
    <property type="match status" value="1"/>
</dbReference>
<evidence type="ECO:0000259" key="3">
    <source>
        <dbReference type="PROSITE" id="PS01180"/>
    </source>
</evidence>
<evidence type="ECO:0000256" key="2">
    <source>
        <dbReference type="PROSITE-ProRule" id="PRU00059"/>
    </source>
</evidence>
<comment type="caution">
    <text evidence="2">Lacks conserved residue(s) required for the propagation of feature annotation.</text>
</comment>
<name>A0A0K0CZX3_ANGCA</name>
<evidence type="ECO:0000256" key="1">
    <source>
        <dbReference type="ARBA" id="ARBA00023157"/>
    </source>
</evidence>
<evidence type="ECO:0000313" key="4">
    <source>
        <dbReference type="Proteomes" id="UP000035642"/>
    </source>
</evidence>